<sequence>MSDSSWVEKLKAWPSDVSHVPLPATQQWWRPFHEAAQEQHLQKTYKDLREYFRQ</sequence>
<proteinExistence type="predicted"/>
<dbReference type="AlphaFoldDB" id="A0A0D0D8M1"/>
<protein>
    <submittedName>
        <fullName evidence="1">Uncharacterized protein</fullName>
    </submittedName>
</protein>
<dbReference type="InParanoid" id="A0A0D0D8M1"/>
<dbReference type="HOGENOM" id="CLU_3051016_0_0_1"/>
<organism evidence="1 2">
    <name type="scientific">Paxillus rubicundulus Ve08.2h10</name>
    <dbReference type="NCBI Taxonomy" id="930991"/>
    <lineage>
        <taxon>Eukaryota</taxon>
        <taxon>Fungi</taxon>
        <taxon>Dikarya</taxon>
        <taxon>Basidiomycota</taxon>
        <taxon>Agaricomycotina</taxon>
        <taxon>Agaricomycetes</taxon>
        <taxon>Agaricomycetidae</taxon>
        <taxon>Boletales</taxon>
        <taxon>Paxilineae</taxon>
        <taxon>Paxillaceae</taxon>
        <taxon>Paxillus</taxon>
    </lineage>
</organism>
<gene>
    <name evidence="1" type="ORF">PAXRUDRAFT_20871</name>
</gene>
<dbReference type="EMBL" id="KN829768">
    <property type="protein sequence ID" value="KIK73420.1"/>
    <property type="molecule type" value="Genomic_DNA"/>
</dbReference>
<keyword evidence="2" id="KW-1185">Reference proteome</keyword>
<evidence type="ECO:0000313" key="2">
    <source>
        <dbReference type="Proteomes" id="UP000054538"/>
    </source>
</evidence>
<dbReference type="Proteomes" id="UP000054538">
    <property type="component" value="Unassembled WGS sequence"/>
</dbReference>
<evidence type="ECO:0000313" key="1">
    <source>
        <dbReference type="EMBL" id="KIK73420.1"/>
    </source>
</evidence>
<reference evidence="2" key="2">
    <citation type="submission" date="2015-01" db="EMBL/GenBank/DDBJ databases">
        <title>Evolutionary Origins and Diversification of the Mycorrhizal Mutualists.</title>
        <authorList>
            <consortium name="DOE Joint Genome Institute"/>
            <consortium name="Mycorrhizal Genomics Consortium"/>
            <person name="Kohler A."/>
            <person name="Kuo A."/>
            <person name="Nagy L.G."/>
            <person name="Floudas D."/>
            <person name="Copeland A."/>
            <person name="Barry K.W."/>
            <person name="Cichocki N."/>
            <person name="Veneault-Fourrey C."/>
            <person name="LaButti K."/>
            <person name="Lindquist E.A."/>
            <person name="Lipzen A."/>
            <person name="Lundell T."/>
            <person name="Morin E."/>
            <person name="Murat C."/>
            <person name="Riley R."/>
            <person name="Ohm R."/>
            <person name="Sun H."/>
            <person name="Tunlid A."/>
            <person name="Henrissat B."/>
            <person name="Grigoriev I.V."/>
            <person name="Hibbett D.S."/>
            <person name="Martin F."/>
        </authorList>
    </citation>
    <scope>NUCLEOTIDE SEQUENCE [LARGE SCALE GENOMIC DNA]</scope>
    <source>
        <strain evidence="2">Ve08.2h10</strain>
    </source>
</reference>
<name>A0A0D0D8M1_9AGAM</name>
<reference evidence="1 2" key="1">
    <citation type="submission" date="2014-04" db="EMBL/GenBank/DDBJ databases">
        <authorList>
            <consortium name="DOE Joint Genome Institute"/>
            <person name="Kuo A."/>
            <person name="Kohler A."/>
            <person name="Jargeat P."/>
            <person name="Nagy L.G."/>
            <person name="Floudas D."/>
            <person name="Copeland A."/>
            <person name="Barry K.W."/>
            <person name="Cichocki N."/>
            <person name="Veneault-Fourrey C."/>
            <person name="LaButti K."/>
            <person name="Lindquist E.A."/>
            <person name="Lipzen A."/>
            <person name="Lundell T."/>
            <person name="Morin E."/>
            <person name="Murat C."/>
            <person name="Sun H."/>
            <person name="Tunlid A."/>
            <person name="Henrissat B."/>
            <person name="Grigoriev I.V."/>
            <person name="Hibbett D.S."/>
            <person name="Martin F."/>
            <person name="Nordberg H.P."/>
            <person name="Cantor M.N."/>
            <person name="Hua S.X."/>
        </authorList>
    </citation>
    <scope>NUCLEOTIDE SEQUENCE [LARGE SCALE GENOMIC DNA]</scope>
    <source>
        <strain evidence="1 2">Ve08.2h10</strain>
    </source>
</reference>
<accession>A0A0D0D8M1</accession>